<feature type="binding site" evidence="16">
    <location>
        <position position="217"/>
    </location>
    <ligand>
        <name>FAD</name>
        <dbReference type="ChEBI" id="CHEBI:57692"/>
    </ligand>
</feature>
<feature type="active site" description="Proton acceptor" evidence="14">
    <location>
        <position position="282"/>
    </location>
</feature>
<keyword evidence="8 16" id="KW-0274">FAD</keyword>
<reference evidence="21 22" key="1">
    <citation type="journal article" date="2011" name="ISME J.">
        <title>Community ecology of hot spring cyanobacterial mats: predominant populations and their functional potential.</title>
        <authorList>
            <person name="Klatt C.G."/>
            <person name="Wood J.M."/>
            <person name="Rusch D.B."/>
            <person name="Bateson M.M."/>
            <person name="Hamamura N."/>
            <person name="Heidelberg J.F."/>
            <person name="Grossman A.R."/>
            <person name="Bhaya D."/>
            <person name="Cohan F.M."/>
            <person name="Kuhl M."/>
            <person name="Bryant D.A."/>
            <person name="Ward D.M."/>
        </authorList>
    </citation>
    <scope>NUCLEOTIDE SEQUENCE [LARGE SCALE GENOMIC DNA]</scope>
    <source>
        <strain evidence="21">OS</strain>
    </source>
</reference>
<dbReference type="GO" id="GO:0009055">
    <property type="term" value="F:electron transfer activity"/>
    <property type="evidence" value="ECO:0007669"/>
    <property type="project" value="TreeGrafter"/>
</dbReference>
<name>A0A395LVN1_9BACT</name>
<evidence type="ECO:0000256" key="8">
    <source>
        <dbReference type="ARBA" id="ARBA00022827"/>
    </source>
</evidence>
<evidence type="ECO:0000256" key="12">
    <source>
        <dbReference type="ARBA" id="ARBA00049220"/>
    </source>
</evidence>
<protein>
    <recommendedName>
        <fullName evidence="5 13">Succinate dehydrogenase flavoprotein subunit</fullName>
        <ecNumber evidence="4 18">1.3.5.1</ecNumber>
    </recommendedName>
</protein>
<evidence type="ECO:0000256" key="10">
    <source>
        <dbReference type="ARBA" id="ARBA00023002"/>
    </source>
</evidence>
<evidence type="ECO:0000313" key="22">
    <source>
        <dbReference type="Proteomes" id="UP000266389"/>
    </source>
</evidence>
<feature type="binding site" evidence="16">
    <location>
        <begin position="34"/>
        <end position="49"/>
    </location>
    <ligand>
        <name>FAD</name>
        <dbReference type="ChEBI" id="CHEBI:57692"/>
    </ligand>
</feature>
<feature type="binding site" evidence="16">
    <location>
        <position position="380"/>
    </location>
    <ligand>
        <name>FAD</name>
        <dbReference type="ChEBI" id="CHEBI:57692"/>
    </ligand>
</feature>
<dbReference type="GO" id="GO:0009061">
    <property type="term" value="P:anaerobic respiration"/>
    <property type="evidence" value="ECO:0007669"/>
    <property type="project" value="TreeGrafter"/>
</dbReference>
<dbReference type="PANTHER" id="PTHR11632:SF51">
    <property type="entry name" value="SUCCINATE DEHYDROGENASE [UBIQUINONE] FLAVOPROTEIN SUBUNIT, MITOCHONDRIAL"/>
    <property type="match status" value="1"/>
</dbReference>
<comment type="subcellular location">
    <subcellularLocation>
        <location evidence="1">Cell inner membrane</location>
        <topology evidence="1">Peripheral membrane protein</topology>
        <orientation evidence="1">Cytoplasmic side</orientation>
    </subcellularLocation>
</comment>
<evidence type="ECO:0000259" key="19">
    <source>
        <dbReference type="Pfam" id="PF00890"/>
    </source>
</evidence>
<dbReference type="SUPFAM" id="SSF46977">
    <property type="entry name" value="Succinate dehydrogenase/fumarate reductase flavoprotein C-terminal domain"/>
    <property type="match status" value="1"/>
</dbReference>
<dbReference type="InterPro" id="IPR030664">
    <property type="entry name" value="SdhA/FrdA/AprA"/>
</dbReference>
<evidence type="ECO:0000256" key="13">
    <source>
        <dbReference type="NCBIfam" id="TIGR01816"/>
    </source>
</evidence>
<dbReference type="SUPFAM" id="SSF56425">
    <property type="entry name" value="Succinate dehydrogenase/fumarate reductase flavoprotein, catalytic domain"/>
    <property type="match status" value="1"/>
</dbReference>
<dbReference type="Gene3D" id="3.90.700.10">
    <property type="entry name" value="Succinate dehydrogenase/fumarate reductase flavoprotein, catalytic domain"/>
    <property type="match status" value="1"/>
</dbReference>
<keyword evidence="11 18" id="KW-0472">Membrane</keyword>
<dbReference type="GO" id="GO:0022900">
    <property type="term" value="P:electron transport chain"/>
    <property type="evidence" value="ECO:0007669"/>
    <property type="project" value="UniProtKB-UniRule"/>
</dbReference>
<dbReference type="FunFam" id="3.90.700.10:FF:000001">
    <property type="entry name" value="Mitochondrial succinate dehydrogenase flavoprotein subunit"/>
    <property type="match status" value="1"/>
</dbReference>
<dbReference type="PROSITE" id="PS00504">
    <property type="entry name" value="FRD_SDH_FAD_BINDING"/>
    <property type="match status" value="1"/>
</dbReference>
<organism evidence="21 22">
    <name type="scientific">Candidatus Thermochlorobacter aerophilus</name>
    <dbReference type="NCBI Taxonomy" id="1868324"/>
    <lineage>
        <taxon>Bacteria</taxon>
        <taxon>Pseudomonadati</taxon>
        <taxon>Chlorobiota</taxon>
        <taxon>Chlorobiia</taxon>
        <taxon>Chlorobiales</taxon>
        <taxon>Candidatus Thermochlorobacteriaceae</taxon>
        <taxon>Candidatus Thermochlorobacter</taxon>
    </lineage>
</organism>
<feature type="modified residue" description="Tele-8alpha-FAD histidine" evidence="17">
    <location>
        <position position="42"/>
    </location>
</feature>
<dbReference type="FunFam" id="1.20.58.100:FF:000001">
    <property type="entry name" value="Succinate dehydrogenase flavoprotein subunit (SdhA)"/>
    <property type="match status" value="1"/>
</dbReference>
<dbReference type="NCBIfam" id="TIGR01816">
    <property type="entry name" value="sdhA_forward"/>
    <property type="match status" value="1"/>
</dbReference>
<keyword evidence="7 16" id="KW-0285">Flavoprotein</keyword>
<keyword evidence="9 18" id="KW-0249">Electron transport</keyword>
<evidence type="ECO:0000256" key="6">
    <source>
        <dbReference type="ARBA" id="ARBA00022448"/>
    </source>
</evidence>
<evidence type="ECO:0000256" key="18">
    <source>
        <dbReference type="RuleBase" id="RU362051"/>
    </source>
</evidence>
<evidence type="ECO:0000256" key="7">
    <source>
        <dbReference type="ARBA" id="ARBA00022630"/>
    </source>
</evidence>
<dbReference type="PANTHER" id="PTHR11632">
    <property type="entry name" value="SUCCINATE DEHYDROGENASE 2 FLAVOPROTEIN SUBUNIT"/>
    <property type="match status" value="1"/>
</dbReference>
<feature type="binding site" evidence="15">
    <location>
        <position position="349"/>
    </location>
    <ligand>
        <name>substrate</name>
    </ligand>
</feature>
<feature type="domain" description="FAD-dependent oxidoreductase 2 FAD-binding" evidence="19">
    <location>
        <begin position="7"/>
        <end position="397"/>
    </location>
</feature>
<evidence type="ECO:0000256" key="16">
    <source>
        <dbReference type="PIRSR" id="PIRSR611281-3"/>
    </source>
</evidence>
<evidence type="ECO:0000256" key="1">
    <source>
        <dbReference type="ARBA" id="ARBA00004515"/>
    </source>
</evidence>
<dbReference type="SUPFAM" id="SSF51905">
    <property type="entry name" value="FAD/NAD(P)-binding domain"/>
    <property type="match status" value="1"/>
</dbReference>
<evidence type="ECO:0000313" key="21">
    <source>
        <dbReference type="EMBL" id="RFM22780.1"/>
    </source>
</evidence>
<evidence type="ECO:0000256" key="2">
    <source>
        <dbReference type="ARBA" id="ARBA00004894"/>
    </source>
</evidence>
<dbReference type="InterPro" id="IPR027477">
    <property type="entry name" value="Succ_DH/fumarate_Rdtase_cat_sf"/>
</dbReference>
<evidence type="ECO:0000256" key="4">
    <source>
        <dbReference type="ARBA" id="ARBA00012792"/>
    </source>
</evidence>
<comment type="caution">
    <text evidence="21">The sequence shown here is derived from an EMBL/GenBank/DDBJ whole genome shotgun (WGS) entry which is preliminary data.</text>
</comment>
<dbReference type="Gene3D" id="3.50.50.60">
    <property type="entry name" value="FAD/NAD(P)-binding domain"/>
    <property type="match status" value="1"/>
</dbReference>
<gene>
    <name evidence="21" type="ORF">D0433_14625</name>
</gene>
<dbReference type="InterPro" id="IPR036188">
    <property type="entry name" value="FAD/NAD-bd_sf"/>
</dbReference>
<evidence type="ECO:0000256" key="5">
    <source>
        <dbReference type="ARBA" id="ARBA00019965"/>
    </source>
</evidence>
<dbReference type="EC" id="1.3.5.1" evidence="4 18"/>
<feature type="binding site" evidence="16">
    <location>
        <begin position="12"/>
        <end position="17"/>
    </location>
    <ligand>
        <name>FAD</name>
        <dbReference type="ChEBI" id="CHEBI:57692"/>
    </ligand>
</feature>
<dbReference type="PIRSF" id="PIRSF000171">
    <property type="entry name" value="SDHA_APRA_LASPO"/>
    <property type="match status" value="1"/>
</dbReference>
<comment type="similarity">
    <text evidence="3 18">Belongs to the FAD-dependent oxidoreductase 2 family. FRD/SDH subfamily.</text>
</comment>
<feature type="binding site" evidence="16">
    <location>
        <begin position="396"/>
        <end position="397"/>
    </location>
    <ligand>
        <name>FAD</name>
        <dbReference type="ChEBI" id="CHEBI:57692"/>
    </ligand>
</feature>
<dbReference type="GO" id="GO:0006099">
    <property type="term" value="P:tricarboxylic acid cycle"/>
    <property type="evidence" value="ECO:0007669"/>
    <property type="project" value="UniProtKB-UniRule"/>
</dbReference>
<dbReference type="Gene3D" id="4.10.80.40">
    <property type="entry name" value="succinate dehydrogenase protein domain"/>
    <property type="match status" value="1"/>
</dbReference>
<dbReference type="GO" id="GO:0008177">
    <property type="term" value="F:succinate dehydrogenase (quinone) activity"/>
    <property type="evidence" value="ECO:0007669"/>
    <property type="project" value="UniProtKB-EC"/>
</dbReference>
<dbReference type="Pfam" id="PF00890">
    <property type="entry name" value="FAD_binding_2"/>
    <property type="match status" value="1"/>
</dbReference>
<proteinExistence type="inferred from homology"/>
<accession>A0A395LVN1</accession>
<sequence>MSVFNHDIVIVGAGLAGLRAAVEAAEYCDVAVISKLHPLRSHSGAAQGGICAALGNEEEDYPIWHAFDTVKGSDYLGDQDAIEIMCNDAPRAIIEMEHFGVPFSRTKDGKIAQRPFGGHTRNFGEAPVRRACYAADRTGHVCLHTLYEQCIKRKVRFYNEFQVLDLCETDGVVCGVVTYNIRTGDIDLFSAKAVMFATGGFGRAYKTTSNAHANTGDGLAIAMRHGIPLEDMEFVQFHPTGLYRLGILVTEGARGEGGVLRNAAGERFMERYAPTVKDLAPRDMISRAMYIEVREGRGVGKNKDYINLDLTHLTLKQIETKLPEISTFAKIYLGIDPSKHPIPVQPTCHYAMGGIPTTVDGRVVYNEKNDVKIGFWAAGEVACVSVHGANRLGTNSLLDLIVFGRRAGKDMVKFVQETKGKMPLQKDADKKVREKLDAILSRTQGESVAKVREDLQQMMMDKVGVFRTEELLAEACRDIKLLRQRAKNVVVQDKGKQFNTDLLDAVELEFMIEYSTAIIEGAYHRKESRGAHAREDYPKRDDVNWLKHTLCLVHEDGHAEISFKPVNMALAERDWEYRDKFIPKERKY</sequence>
<dbReference type="Gene3D" id="1.20.58.100">
    <property type="entry name" value="Fumarate reductase/succinate dehydrogenase flavoprotein-like, C-terminal domain"/>
    <property type="match status" value="1"/>
</dbReference>
<evidence type="ECO:0000256" key="17">
    <source>
        <dbReference type="PIRSR" id="PIRSR611281-4"/>
    </source>
</evidence>
<evidence type="ECO:0000256" key="11">
    <source>
        <dbReference type="ARBA" id="ARBA00023136"/>
    </source>
</evidence>
<feature type="binding site" evidence="15">
    <location>
        <position position="250"/>
    </location>
    <ligand>
        <name>substrate</name>
    </ligand>
</feature>
<dbReference type="Pfam" id="PF02910">
    <property type="entry name" value="Succ_DH_flav_C"/>
    <property type="match status" value="1"/>
</dbReference>
<comment type="catalytic activity">
    <reaction evidence="12 18">
        <text>a quinone + succinate = fumarate + a quinol</text>
        <dbReference type="Rhea" id="RHEA:40523"/>
        <dbReference type="ChEBI" id="CHEBI:24646"/>
        <dbReference type="ChEBI" id="CHEBI:29806"/>
        <dbReference type="ChEBI" id="CHEBI:30031"/>
        <dbReference type="ChEBI" id="CHEBI:132124"/>
        <dbReference type="EC" id="1.3.5.1"/>
    </reaction>
</comment>
<feature type="domain" description="Fumarate reductase/succinate dehydrogenase flavoprotein-like C-terminal" evidence="20">
    <location>
        <begin position="452"/>
        <end position="588"/>
    </location>
</feature>
<evidence type="ECO:0000256" key="3">
    <source>
        <dbReference type="ARBA" id="ARBA00008040"/>
    </source>
</evidence>
<dbReference type="InterPro" id="IPR037099">
    <property type="entry name" value="Fum_R/Succ_DH_flav-like_C_sf"/>
</dbReference>
<evidence type="ECO:0000259" key="20">
    <source>
        <dbReference type="Pfam" id="PF02910"/>
    </source>
</evidence>
<feature type="binding site" evidence="15">
    <location>
        <position position="391"/>
    </location>
    <ligand>
        <name>substrate</name>
    </ligand>
</feature>
<dbReference type="NCBIfam" id="TIGR01812">
    <property type="entry name" value="sdhA_frdA_Gneg"/>
    <property type="match status" value="1"/>
</dbReference>
<dbReference type="Proteomes" id="UP000266389">
    <property type="component" value="Unassembled WGS sequence"/>
</dbReference>
<dbReference type="InterPro" id="IPR003953">
    <property type="entry name" value="FAD-dep_OxRdtase_2_FAD-bd"/>
</dbReference>
<evidence type="ECO:0000256" key="15">
    <source>
        <dbReference type="PIRSR" id="PIRSR611281-2"/>
    </source>
</evidence>
<dbReference type="GO" id="GO:0050660">
    <property type="term" value="F:flavin adenine dinucleotide binding"/>
    <property type="evidence" value="ECO:0007669"/>
    <property type="project" value="UniProtKB-UniRule"/>
</dbReference>
<dbReference type="InterPro" id="IPR014006">
    <property type="entry name" value="Succ_Dhase_FrdA_Gneg"/>
</dbReference>
<keyword evidence="18" id="KW-0816">Tricarboxylic acid cycle</keyword>
<evidence type="ECO:0000256" key="14">
    <source>
        <dbReference type="PIRSR" id="PIRSR000171-1"/>
    </source>
</evidence>
<dbReference type="InterPro" id="IPR011281">
    <property type="entry name" value="Succ_DH_flav_su_fwd"/>
</dbReference>
<dbReference type="InterPro" id="IPR015939">
    <property type="entry name" value="Fum_Rdtase/Succ_DH_flav-like_C"/>
</dbReference>
<keyword evidence="10 18" id="KW-0560">Oxidoreductase</keyword>
<comment type="cofactor">
    <cofactor evidence="16">
        <name>FAD</name>
        <dbReference type="ChEBI" id="CHEBI:57692"/>
    </cofactor>
    <text evidence="16">Flavinylated by SdhE, about 5% flavinylation occurs in the absence of SdhE.</text>
</comment>
<dbReference type="GO" id="GO:0005886">
    <property type="term" value="C:plasma membrane"/>
    <property type="evidence" value="ECO:0007669"/>
    <property type="project" value="UniProtKB-SubCell"/>
</dbReference>
<dbReference type="InterPro" id="IPR003952">
    <property type="entry name" value="FRD_SDH_FAD_BS"/>
</dbReference>
<dbReference type="AlphaFoldDB" id="A0A395LVN1"/>
<dbReference type="UniPathway" id="UPA00223">
    <property type="reaction ID" value="UER01005"/>
</dbReference>
<comment type="pathway">
    <text evidence="2 18">Carbohydrate metabolism; tricarboxylic acid cycle; fumarate from succinate (bacterial route): step 1/1.</text>
</comment>
<feature type="binding site" evidence="15">
    <location>
        <position position="238"/>
    </location>
    <ligand>
        <name>substrate</name>
    </ligand>
</feature>
<evidence type="ECO:0000256" key="9">
    <source>
        <dbReference type="ARBA" id="ARBA00022982"/>
    </source>
</evidence>
<dbReference type="EMBL" id="PHFL01000077">
    <property type="protein sequence ID" value="RFM22780.1"/>
    <property type="molecule type" value="Genomic_DNA"/>
</dbReference>
<keyword evidence="6 18" id="KW-0813">Transport</keyword>